<protein>
    <submittedName>
        <fullName evidence="6">MarR family transcriptional regulator</fullName>
    </submittedName>
</protein>
<keyword evidence="7" id="KW-1185">Reference proteome</keyword>
<evidence type="ECO:0000256" key="4">
    <source>
        <dbReference type="SAM" id="MobiDB-lite"/>
    </source>
</evidence>
<dbReference type="InterPro" id="IPR036388">
    <property type="entry name" value="WH-like_DNA-bd_sf"/>
</dbReference>
<dbReference type="Pfam" id="PF01047">
    <property type="entry name" value="MarR"/>
    <property type="match status" value="1"/>
</dbReference>
<feature type="region of interest" description="Disordered" evidence="4">
    <location>
        <begin position="150"/>
        <end position="171"/>
    </location>
</feature>
<evidence type="ECO:0000256" key="3">
    <source>
        <dbReference type="ARBA" id="ARBA00023163"/>
    </source>
</evidence>
<dbReference type="EMBL" id="JAAAML010000001">
    <property type="protein sequence ID" value="MCO6407509.1"/>
    <property type="molecule type" value="Genomic_DNA"/>
</dbReference>
<feature type="domain" description="HTH marR-type" evidence="5">
    <location>
        <begin position="14"/>
        <end position="150"/>
    </location>
</feature>
<dbReference type="PANTHER" id="PTHR42756:SF1">
    <property type="entry name" value="TRANSCRIPTIONAL REPRESSOR OF EMRAB OPERON"/>
    <property type="match status" value="1"/>
</dbReference>
<gene>
    <name evidence="6" type="ORF">GTW23_04920</name>
</gene>
<evidence type="ECO:0000256" key="1">
    <source>
        <dbReference type="ARBA" id="ARBA00023015"/>
    </source>
</evidence>
<accession>A0ABT1CMS5</accession>
<proteinExistence type="predicted"/>
<evidence type="ECO:0000259" key="5">
    <source>
        <dbReference type="PROSITE" id="PS50995"/>
    </source>
</evidence>
<keyword evidence="3" id="KW-0804">Transcription</keyword>
<comment type="caution">
    <text evidence="6">The sequence shown here is derived from an EMBL/GenBank/DDBJ whole genome shotgun (WGS) entry which is preliminary data.</text>
</comment>
<evidence type="ECO:0000313" key="6">
    <source>
        <dbReference type="EMBL" id="MCO6407509.1"/>
    </source>
</evidence>
<dbReference type="SUPFAM" id="SSF46785">
    <property type="entry name" value="Winged helix' DNA-binding domain"/>
    <property type="match status" value="1"/>
</dbReference>
<dbReference type="Proteomes" id="UP001320715">
    <property type="component" value="Unassembled WGS sequence"/>
</dbReference>
<organism evidence="6 7">
    <name type="scientific">Hoeflea alexandrii</name>
    <dbReference type="NCBI Taxonomy" id="288436"/>
    <lineage>
        <taxon>Bacteria</taxon>
        <taxon>Pseudomonadati</taxon>
        <taxon>Pseudomonadota</taxon>
        <taxon>Alphaproteobacteria</taxon>
        <taxon>Hyphomicrobiales</taxon>
        <taxon>Rhizobiaceae</taxon>
        <taxon>Hoeflea</taxon>
    </lineage>
</organism>
<keyword evidence="2" id="KW-0238">DNA-binding</keyword>
<dbReference type="InterPro" id="IPR036390">
    <property type="entry name" value="WH_DNA-bd_sf"/>
</dbReference>
<dbReference type="PROSITE" id="PS50995">
    <property type="entry name" value="HTH_MARR_2"/>
    <property type="match status" value="1"/>
</dbReference>
<dbReference type="InterPro" id="IPR000835">
    <property type="entry name" value="HTH_MarR-typ"/>
</dbReference>
<evidence type="ECO:0000313" key="7">
    <source>
        <dbReference type="Proteomes" id="UP001320715"/>
    </source>
</evidence>
<sequence>MSNTIDDPKAPFVPNYLLYLLAAASEAASARFHSHVRTRGLRVPEWRVMACLTDTDGSMVTELARYAMIEQSRLTKIIIQMDARGLVTRRSDPTDGRRVRVFLTPQGRALAEELVADARAHELELLKSFQGGDGSEIKDTLRALIRHLEADQPNQPGISDSPARDAAIADS</sequence>
<dbReference type="SMART" id="SM00347">
    <property type="entry name" value="HTH_MARR"/>
    <property type="match status" value="1"/>
</dbReference>
<keyword evidence="1" id="KW-0805">Transcription regulation</keyword>
<dbReference type="RefSeq" id="WP_252914848.1">
    <property type="nucleotide sequence ID" value="NZ_JAAAML010000001.1"/>
</dbReference>
<dbReference type="PANTHER" id="PTHR42756">
    <property type="entry name" value="TRANSCRIPTIONAL REGULATOR, MARR"/>
    <property type="match status" value="1"/>
</dbReference>
<dbReference type="Gene3D" id="1.10.10.10">
    <property type="entry name" value="Winged helix-like DNA-binding domain superfamily/Winged helix DNA-binding domain"/>
    <property type="match status" value="1"/>
</dbReference>
<reference evidence="6 7" key="1">
    <citation type="submission" date="2020-01" db="EMBL/GenBank/DDBJ databases">
        <title>Genomes of bacteria type strains.</title>
        <authorList>
            <person name="Chen J."/>
            <person name="Zhu S."/>
            <person name="Yang J."/>
        </authorList>
    </citation>
    <scope>NUCLEOTIDE SEQUENCE [LARGE SCALE GENOMIC DNA]</scope>
    <source>
        <strain evidence="6 7">DSM 16655</strain>
    </source>
</reference>
<evidence type="ECO:0000256" key="2">
    <source>
        <dbReference type="ARBA" id="ARBA00023125"/>
    </source>
</evidence>
<name>A0ABT1CMS5_9HYPH</name>